<evidence type="ECO:0008006" key="11">
    <source>
        <dbReference type="Google" id="ProtNLM"/>
    </source>
</evidence>
<keyword evidence="6" id="KW-0675">Receptor</keyword>
<dbReference type="InParanoid" id="A0A6L2PXR6"/>
<evidence type="ECO:0000256" key="8">
    <source>
        <dbReference type="SAM" id="Phobius"/>
    </source>
</evidence>
<organism evidence="9 10">
    <name type="scientific">Coptotermes formosanus</name>
    <name type="common">Formosan subterranean termite</name>
    <dbReference type="NCBI Taxonomy" id="36987"/>
    <lineage>
        <taxon>Eukaryota</taxon>
        <taxon>Metazoa</taxon>
        <taxon>Ecdysozoa</taxon>
        <taxon>Arthropoda</taxon>
        <taxon>Hexapoda</taxon>
        <taxon>Insecta</taxon>
        <taxon>Pterygota</taxon>
        <taxon>Neoptera</taxon>
        <taxon>Polyneoptera</taxon>
        <taxon>Dictyoptera</taxon>
        <taxon>Blattodea</taxon>
        <taxon>Blattoidea</taxon>
        <taxon>Termitoidae</taxon>
        <taxon>Rhinotermitidae</taxon>
        <taxon>Coptotermes</taxon>
    </lineage>
</organism>
<dbReference type="Gene3D" id="3.40.190.10">
    <property type="entry name" value="Periplasmic binding protein-like II"/>
    <property type="match status" value="3"/>
</dbReference>
<dbReference type="PANTHER" id="PTHR42643:SF30">
    <property type="entry name" value="IONOTROPIC RECEPTOR 40A-RELATED"/>
    <property type="match status" value="1"/>
</dbReference>
<feature type="transmembrane region" description="Helical" evidence="8">
    <location>
        <begin position="367"/>
        <end position="387"/>
    </location>
</feature>
<gene>
    <name evidence="9" type="ORF">Cfor_06749</name>
</gene>
<keyword evidence="3 8" id="KW-0812">Transmembrane</keyword>
<comment type="subcellular location">
    <subcellularLocation>
        <location evidence="1">Cell membrane</location>
        <topology evidence="1">Multi-pass membrane protein</topology>
    </subcellularLocation>
</comment>
<sequence>MLALLHCHGRKYEQNDLVSLVVNIAERNFLPNQTLLISSTGQDDANVDLLLGFINAMTTWTLRVERPDIEQVDTTYGGHYKIGSYVILVGGTEDLEQQRDELMSKTAWSSQARFLVVVKGKVDSPESLALSIVQELWYSSRVLQVVVIVKYQLYTWFPYQHCSTSNEIVQVDEWSTLFPDKTLSKRHGCELTVGTTPVEAHVIELGNDSFWGLEIEYLHLLQHALNFTVKYRKPGPGNNFDRHFEILQDLQMGRVDVILGDFPLHLHLMQLADPTVPYLDSSLKWFVPCARQASRVKTVMRLYTASVWAALGGILLLTSGCIWLLGRRSHQPPSLSRVLQDVWALALGVSLPQLPHDSRLRALFVLLIWYFLAISTIFQTLITSVLVDPGRNKQIATFEELQHSRLKYCIHPDTERYINTSGPYLADIKLHKEKNLDMIECTSRVLLEDDMATVAIAYLPEYFALAELGTRNKICTLEENVFQISYTMYVTKGSPLLDKFNRVIRRMLEAGVMQKLWDNMKEAMRKAGVLYACYGKRSKLHRVPGRNPEWMLHPQKCSVMSFSAWKPAAVLNLDQQ</sequence>
<feature type="transmembrane region" description="Helical" evidence="8">
    <location>
        <begin position="302"/>
        <end position="326"/>
    </location>
</feature>
<dbReference type="SUPFAM" id="SSF53850">
    <property type="entry name" value="Periplasmic binding protein-like II"/>
    <property type="match status" value="1"/>
</dbReference>
<keyword evidence="4 8" id="KW-1133">Transmembrane helix</keyword>
<comment type="caution">
    <text evidence="9">The sequence shown here is derived from an EMBL/GenBank/DDBJ whole genome shotgun (WGS) entry which is preliminary data.</text>
</comment>
<keyword evidence="5 8" id="KW-0472">Membrane</keyword>
<dbReference type="InterPro" id="IPR052192">
    <property type="entry name" value="Insect_Ionotropic_Sensory_Rcpt"/>
</dbReference>
<dbReference type="OrthoDB" id="6506757at2759"/>
<evidence type="ECO:0000256" key="2">
    <source>
        <dbReference type="ARBA" id="ARBA00022475"/>
    </source>
</evidence>
<evidence type="ECO:0000256" key="6">
    <source>
        <dbReference type="ARBA" id="ARBA00023170"/>
    </source>
</evidence>
<evidence type="ECO:0000256" key="4">
    <source>
        <dbReference type="ARBA" id="ARBA00022989"/>
    </source>
</evidence>
<dbReference type="GO" id="GO:0005886">
    <property type="term" value="C:plasma membrane"/>
    <property type="evidence" value="ECO:0007669"/>
    <property type="project" value="UniProtKB-SubCell"/>
</dbReference>
<dbReference type="Proteomes" id="UP000502823">
    <property type="component" value="Unassembled WGS sequence"/>
</dbReference>
<evidence type="ECO:0000256" key="1">
    <source>
        <dbReference type="ARBA" id="ARBA00004651"/>
    </source>
</evidence>
<dbReference type="AlphaFoldDB" id="A0A6L2PXR6"/>
<keyword evidence="2" id="KW-1003">Cell membrane</keyword>
<dbReference type="PANTHER" id="PTHR42643">
    <property type="entry name" value="IONOTROPIC RECEPTOR 20A-RELATED"/>
    <property type="match status" value="1"/>
</dbReference>
<evidence type="ECO:0000313" key="9">
    <source>
        <dbReference type="EMBL" id="GFG34567.1"/>
    </source>
</evidence>
<evidence type="ECO:0000313" key="10">
    <source>
        <dbReference type="Proteomes" id="UP000502823"/>
    </source>
</evidence>
<keyword evidence="7" id="KW-0325">Glycoprotein</keyword>
<proteinExistence type="predicted"/>
<keyword evidence="10" id="KW-1185">Reference proteome</keyword>
<evidence type="ECO:0000256" key="5">
    <source>
        <dbReference type="ARBA" id="ARBA00023136"/>
    </source>
</evidence>
<evidence type="ECO:0000256" key="7">
    <source>
        <dbReference type="ARBA" id="ARBA00023180"/>
    </source>
</evidence>
<reference evidence="10" key="1">
    <citation type="submission" date="2020-01" db="EMBL/GenBank/DDBJ databases">
        <title>Draft genome sequence of the Termite Coptotermes fromosanus.</title>
        <authorList>
            <person name="Itakura S."/>
            <person name="Yosikawa Y."/>
            <person name="Umezawa K."/>
        </authorList>
    </citation>
    <scope>NUCLEOTIDE SEQUENCE [LARGE SCALE GENOMIC DNA]</scope>
</reference>
<protein>
    <recommendedName>
        <fullName evidence="11">Ionotropic glutamate receptor C-terminal domain-containing protein</fullName>
    </recommendedName>
</protein>
<accession>A0A6L2PXR6</accession>
<name>A0A6L2PXR6_COPFO</name>
<dbReference type="EMBL" id="BLKM01000496">
    <property type="protein sequence ID" value="GFG34567.1"/>
    <property type="molecule type" value="Genomic_DNA"/>
</dbReference>
<evidence type="ECO:0000256" key="3">
    <source>
        <dbReference type="ARBA" id="ARBA00022692"/>
    </source>
</evidence>